<dbReference type="Pfam" id="PF03741">
    <property type="entry name" value="TerC"/>
    <property type="match status" value="1"/>
</dbReference>
<evidence type="ECO:0000256" key="1">
    <source>
        <dbReference type="ARBA" id="ARBA00004141"/>
    </source>
</evidence>
<keyword evidence="3 6" id="KW-0812">Transmembrane</keyword>
<dbReference type="InterPro" id="IPR022369">
    <property type="entry name" value="Integral_membrane_TerC_rswitch"/>
</dbReference>
<feature type="transmembrane region" description="Helical" evidence="6">
    <location>
        <begin position="240"/>
        <end position="260"/>
    </location>
</feature>
<feature type="transmembrane region" description="Helical" evidence="6">
    <location>
        <begin position="210"/>
        <end position="234"/>
    </location>
</feature>
<feature type="transmembrane region" description="Helical" evidence="6">
    <location>
        <begin position="294"/>
        <end position="314"/>
    </location>
</feature>
<sequence length="328" mass="35658">MFVVAATDPSAVSTTALDVSVEMWAGLAALVVVMLAVDFFVFARGGRHVTVRSSAIWSIGWLAVALLFGAALWMWQGAQAGSEYFAGFLLERSLSLDNIFVFAVIFAYFAVPLAVQPKVLSYGIALALILRLVFILIGAALLANFHFTFYLFGALLIYTAWKLYRHDGQEVDPSQNPALRLLRRRMPMTSDYHGGRLFVREAGRRIATPLVAVFVVVATTDVIFAVDSIPAIFAITQDPFIVFAANAFAMLGLRALYFLVVGAMDKFVYLSHGLSAILAFIGMKMLLIDVWHPPIWLSLAVIAGVLVLTAILSLRADRRGSGGHPAGG</sequence>
<comment type="similarity">
    <text evidence="2">Belongs to the TerC family.</text>
</comment>
<evidence type="ECO:0000256" key="3">
    <source>
        <dbReference type="ARBA" id="ARBA00022692"/>
    </source>
</evidence>
<evidence type="ECO:0000256" key="2">
    <source>
        <dbReference type="ARBA" id="ARBA00007511"/>
    </source>
</evidence>
<dbReference type="EMBL" id="CADCVP010000130">
    <property type="protein sequence ID" value="CAA9488292.1"/>
    <property type="molecule type" value="Genomic_DNA"/>
</dbReference>
<feature type="transmembrane region" description="Helical" evidence="6">
    <location>
        <begin position="55"/>
        <end position="75"/>
    </location>
</feature>
<dbReference type="GO" id="GO:0016020">
    <property type="term" value="C:membrane"/>
    <property type="evidence" value="ECO:0007669"/>
    <property type="project" value="UniProtKB-SubCell"/>
</dbReference>
<keyword evidence="4 6" id="KW-1133">Transmembrane helix</keyword>
<feature type="transmembrane region" description="Helical" evidence="6">
    <location>
        <begin position="147"/>
        <end position="164"/>
    </location>
</feature>
<protein>
    <submittedName>
        <fullName evidence="7">Integral membrane protein TerC</fullName>
    </submittedName>
</protein>
<keyword evidence="5 6" id="KW-0472">Membrane</keyword>
<dbReference type="InterPro" id="IPR005496">
    <property type="entry name" value="Integral_membrane_TerC"/>
</dbReference>
<comment type="subcellular location">
    <subcellularLocation>
        <location evidence="1">Membrane</location>
        <topology evidence="1">Multi-pass membrane protein</topology>
    </subcellularLocation>
</comment>
<dbReference type="AlphaFoldDB" id="A0A6J4S2X4"/>
<gene>
    <name evidence="7" type="ORF">AVDCRST_MAG69-1191</name>
</gene>
<evidence type="ECO:0000256" key="5">
    <source>
        <dbReference type="ARBA" id="ARBA00023136"/>
    </source>
</evidence>
<feature type="transmembrane region" description="Helical" evidence="6">
    <location>
        <begin position="23"/>
        <end position="43"/>
    </location>
</feature>
<evidence type="ECO:0000313" key="7">
    <source>
        <dbReference type="EMBL" id="CAA9488292.1"/>
    </source>
</evidence>
<dbReference type="PANTHER" id="PTHR30238">
    <property type="entry name" value="MEMBRANE BOUND PREDICTED REDOX MODULATOR"/>
    <property type="match status" value="1"/>
</dbReference>
<reference evidence="7" key="1">
    <citation type="submission" date="2020-02" db="EMBL/GenBank/DDBJ databases">
        <authorList>
            <person name="Meier V. D."/>
        </authorList>
    </citation>
    <scope>NUCLEOTIDE SEQUENCE</scope>
    <source>
        <strain evidence="7">AVDCRST_MAG69</strain>
    </source>
</reference>
<evidence type="ECO:0000256" key="4">
    <source>
        <dbReference type="ARBA" id="ARBA00022989"/>
    </source>
</evidence>
<organism evidence="7">
    <name type="scientific">uncultured Solirubrobacteraceae bacterium</name>
    <dbReference type="NCBI Taxonomy" id="1162706"/>
    <lineage>
        <taxon>Bacteria</taxon>
        <taxon>Bacillati</taxon>
        <taxon>Actinomycetota</taxon>
        <taxon>Thermoleophilia</taxon>
        <taxon>Solirubrobacterales</taxon>
        <taxon>Solirubrobacteraceae</taxon>
        <taxon>environmental samples</taxon>
    </lineage>
</organism>
<dbReference type="PANTHER" id="PTHR30238:SF0">
    <property type="entry name" value="THYLAKOID MEMBRANE PROTEIN TERC, CHLOROPLASTIC"/>
    <property type="match status" value="1"/>
</dbReference>
<feature type="transmembrane region" description="Helical" evidence="6">
    <location>
        <begin position="95"/>
        <end position="115"/>
    </location>
</feature>
<feature type="transmembrane region" description="Helical" evidence="6">
    <location>
        <begin position="267"/>
        <end position="288"/>
    </location>
</feature>
<proteinExistence type="inferred from homology"/>
<feature type="transmembrane region" description="Helical" evidence="6">
    <location>
        <begin position="122"/>
        <end position="141"/>
    </location>
</feature>
<name>A0A6J4S2X4_9ACTN</name>
<feature type="non-terminal residue" evidence="7">
    <location>
        <position position="328"/>
    </location>
</feature>
<evidence type="ECO:0000256" key="6">
    <source>
        <dbReference type="SAM" id="Phobius"/>
    </source>
</evidence>
<dbReference type="NCBIfam" id="TIGR03718">
    <property type="entry name" value="R_switched_Alx"/>
    <property type="match status" value="1"/>
</dbReference>
<accession>A0A6J4S2X4</accession>